<dbReference type="EMBL" id="BDSG01000087">
    <property type="protein sequence ID" value="GBL11674.1"/>
    <property type="molecule type" value="Genomic_DNA"/>
</dbReference>
<evidence type="ECO:0000313" key="1">
    <source>
        <dbReference type="EMBL" id="GBL11674.1"/>
    </source>
</evidence>
<dbReference type="AlphaFoldDB" id="A0A2Z6US96"/>
<evidence type="ECO:0008006" key="3">
    <source>
        <dbReference type="Google" id="ProtNLM"/>
    </source>
</evidence>
<protein>
    <recommendedName>
        <fullName evidence="3">HNH domain-containing protein</fullName>
    </recommendedName>
</protein>
<gene>
    <name evidence="1" type="ORF">MSj_03182</name>
</gene>
<proteinExistence type="predicted"/>
<sequence>MANNRFPRPELLLHPNIPKPLHGINPRTILGQKWWNAQRQLAYAEQDYHCWACGIHKTSAKYHRWLEAHEVYDIDYGTGRVEMKEVCALCHSCHQYIHDGRMQKLFEQGKLSFEKYIDILAHGERLVKDYLTEVAINYRGQTWKKPFEGTFPFQDTFPDVTVPGLPRPVQSQVDWQEWHLVVEGREYYTRFSDVQEWTDYYQWLHRNNLTDNFQIFAQFKESK</sequence>
<dbReference type="RefSeq" id="WP_110579904.1">
    <property type="nucleotide sequence ID" value="NZ_BDSG01000087.1"/>
</dbReference>
<name>A0A2Z6US96_MICAE</name>
<organism evidence="1 2">
    <name type="scientific">Microcystis aeruginosa Sj</name>
    <dbReference type="NCBI Taxonomy" id="1979544"/>
    <lineage>
        <taxon>Bacteria</taxon>
        <taxon>Bacillati</taxon>
        <taxon>Cyanobacteriota</taxon>
        <taxon>Cyanophyceae</taxon>
        <taxon>Oscillatoriophycideae</taxon>
        <taxon>Chroococcales</taxon>
        <taxon>Microcystaceae</taxon>
        <taxon>Microcystis</taxon>
    </lineage>
</organism>
<accession>A0A2Z6US96</accession>
<comment type="caution">
    <text evidence="1">The sequence shown here is derived from an EMBL/GenBank/DDBJ whole genome shotgun (WGS) entry which is preliminary data.</text>
</comment>
<evidence type="ECO:0000313" key="2">
    <source>
        <dbReference type="Proteomes" id="UP000248272"/>
    </source>
</evidence>
<dbReference type="Proteomes" id="UP000248272">
    <property type="component" value="Unassembled WGS sequence"/>
</dbReference>
<reference evidence="1 2" key="1">
    <citation type="journal article" date="2018" name="Front. Microbiol.">
        <title>Adaptation of the Freshwater Bloom-Forming Cyanobacterium Microcystis aeruginosa to Brackish Water Is Driven by Recent Horizontal Transfer of Sucrose Genes.</title>
        <authorList>
            <person name="Tanabe Y."/>
            <person name="Hodoki Y."/>
            <person name="Sano T."/>
            <person name="Tada K."/>
            <person name="Watanabe M.M."/>
        </authorList>
    </citation>
    <scope>NUCLEOTIDE SEQUENCE [LARGE SCALE GENOMIC DNA]</scope>
    <source>
        <strain evidence="1 2">Sj</strain>
    </source>
</reference>